<reference evidence="2" key="2">
    <citation type="submission" date="2023-05" db="EMBL/GenBank/DDBJ databases">
        <authorList>
            <consortium name="Lawrence Berkeley National Laboratory"/>
            <person name="Steindorff A."/>
            <person name="Hensen N."/>
            <person name="Bonometti L."/>
            <person name="Westerberg I."/>
            <person name="Brannstrom I.O."/>
            <person name="Guillou S."/>
            <person name="Cros-Aarteil S."/>
            <person name="Calhoun S."/>
            <person name="Haridas S."/>
            <person name="Kuo A."/>
            <person name="Mondo S."/>
            <person name="Pangilinan J."/>
            <person name="Riley R."/>
            <person name="Labutti K."/>
            <person name="Andreopoulos B."/>
            <person name="Lipzen A."/>
            <person name="Chen C."/>
            <person name="Yanf M."/>
            <person name="Daum C."/>
            <person name="Ng V."/>
            <person name="Clum A."/>
            <person name="Ohm R."/>
            <person name="Martin F."/>
            <person name="Silar P."/>
            <person name="Natvig D."/>
            <person name="Lalanne C."/>
            <person name="Gautier V."/>
            <person name="Ament-Velasquez S.L."/>
            <person name="Kruys A."/>
            <person name="Hutchinson M.I."/>
            <person name="Powell A.J."/>
            <person name="Barry K."/>
            <person name="Miller A.N."/>
            <person name="Grigoriev I.V."/>
            <person name="Debuchy R."/>
            <person name="Gladieux P."/>
            <person name="Thoren M.H."/>
            <person name="Johannesson H."/>
        </authorList>
    </citation>
    <scope>NUCLEOTIDE SEQUENCE</scope>
    <source>
        <strain evidence="2">PSN243</strain>
    </source>
</reference>
<protein>
    <submittedName>
        <fullName evidence="2">Uncharacterized protein</fullName>
    </submittedName>
</protein>
<keyword evidence="1" id="KW-1133">Transmembrane helix</keyword>
<dbReference type="AlphaFoldDB" id="A0AAV9GR10"/>
<organism evidence="2 3">
    <name type="scientific">Podospora aff. communis PSN243</name>
    <dbReference type="NCBI Taxonomy" id="3040156"/>
    <lineage>
        <taxon>Eukaryota</taxon>
        <taxon>Fungi</taxon>
        <taxon>Dikarya</taxon>
        <taxon>Ascomycota</taxon>
        <taxon>Pezizomycotina</taxon>
        <taxon>Sordariomycetes</taxon>
        <taxon>Sordariomycetidae</taxon>
        <taxon>Sordariales</taxon>
        <taxon>Podosporaceae</taxon>
        <taxon>Podospora</taxon>
    </lineage>
</organism>
<feature type="transmembrane region" description="Helical" evidence="1">
    <location>
        <begin position="113"/>
        <end position="134"/>
    </location>
</feature>
<sequence length="267" mass="30087">MDAVQPHLSLHCRSPGWDQLRLLLRRRQDWPHTIPVPRTMLCVHGGMNPSPFCIKTCHSHSIQSSTSAFCVAIHLLAARQKDRKMFLVYDLNCCGDQTWLEGKHLQQRFPHFFHAWLVILQCYAFCTWSIGLVLSCKVWAQSVHTTQHPLARYVMANVIAGCLGWGFTVAHFVSIVLSKRPYSLPGWKKRPREELEAGSEDGKEKRPQRWWPVTWNAEDGNYCTIEESGGGCLFGLRSVGASSSFLPLSCMVGGGEPGTEEVPSRLP</sequence>
<evidence type="ECO:0000313" key="2">
    <source>
        <dbReference type="EMBL" id="KAK4450375.1"/>
    </source>
</evidence>
<evidence type="ECO:0000256" key="1">
    <source>
        <dbReference type="SAM" id="Phobius"/>
    </source>
</evidence>
<comment type="caution">
    <text evidence="2">The sequence shown here is derived from an EMBL/GenBank/DDBJ whole genome shotgun (WGS) entry which is preliminary data.</text>
</comment>
<feature type="transmembrane region" description="Helical" evidence="1">
    <location>
        <begin position="154"/>
        <end position="177"/>
    </location>
</feature>
<gene>
    <name evidence="2" type="ORF">QBC34DRAFT_78867</name>
</gene>
<keyword evidence="3" id="KW-1185">Reference proteome</keyword>
<evidence type="ECO:0000313" key="3">
    <source>
        <dbReference type="Proteomes" id="UP001321760"/>
    </source>
</evidence>
<keyword evidence="1" id="KW-0812">Transmembrane</keyword>
<dbReference type="Proteomes" id="UP001321760">
    <property type="component" value="Unassembled WGS sequence"/>
</dbReference>
<name>A0AAV9GR10_9PEZI</name>
<keyword evidence="1" id="KW-0472">Membrane</keyword>
<accession>A0AAV9GR10</accession>
<reference evidence="2" key="1">
    <citation type="journal article" date="2023" name="Mol. Phylogenet. Evol.">
        <title>Genome-scale phylogeny and comparative genomics of the fungal order Sordariales.</title>
        <authorList>
            <person name="Hensen N."/>
            <person name="Bonometti L."/>
            <person name="Westerberg I."/>
            <person name="Brannstrom I.O."/>
            <person name="Guillou S."/>
            <person name="Cros-Aarteil S."/>
            <person name="Calhoun S."/>
            <person name="Haridas S."/>
            <person name="Kuo A."/>
            <person name="Mondo S."/>
            <person name="Pangilinan J."/>
            <person name="Riley R."/>
            <person name="LaButti K."/>
            <person name="Andreopoulos B."/>
            <person name="Lipzen A."/>
            <person name="Chen C."/>
            <person name="Yan M."/>
            <person name="Daum C."/>
            <person name="Ng V."/>
            <person name="Clum A."/>
            <person name="Steindorff A."/>
            <person name="Ohm R.A."/>
            <person name="Martin F."/>
            <person name="Silar P."/>
            <person name="Natvig D.O."/>
            <person name="Lalanne C."/>
            <person name="Gautier V."/>
            <person name="Ament-Velasquez S.L."/>
            <person name="Kruys A."/>
            <person name="Hutchinson M.I."/>
            <person name="Powell A.J."/>
            <person name="Barry K."/>
            <person name="Miller A.N."/>
            <person name="Grigoriev I.V."/>
            <person name="Debuchy R."/>
            <person name="Gladieux P."/>
            <person name="Hiltunen Thoren M."/>
            <person name="Johannesson H."/>
        </authorList>
    </citation>
    <scope>NUCLEOTIDE SEQUENCE</scope>
    <source>
        <strain evidence="2">PSN243</strain>
    </source>
</reference>
<dbReference type="EMBL" id="MU865933">
    <property type="protein sequence ID" value="KAK4450375.1"/>
    <property type="molecule type" value="Genomic_DNA"/>
</dbReference>
<proteinExistence type="predicted"/>